<dbReference type="PANTHER" id="PTHR45674:SF4">
    <property type="entry name" value="DNA LIGASE 1"/>
    <property type="match status" value="1"/>
</dbReference>
<organism evidence="17">
    <name type="scientific">Candidatus Heimdallarchaeum aukensis</name>
    <dbReference type="NCBI Taxonomy" id="2876573"/>
    <lineage>
        <taxon>Archaea</taxon>
        <taxon>Promethearchaeati</taxon>
        <taxon>Candidatus Heimdallarchaeota</taxon>
        <taxon>Candidatus Heimdallarchaeia (ex Rinke et al. 2021) (nom. nud.)</taxon>
        <taxon>Candidatus Heimdallarchaeales</taxon>
        <taxon>Candidatus Heimdallarchaeaceae</taxon>
        <taxon>Candidatus Heimdallarchaeum</taxon>
    </lineage>
</organism>
<dbReference type="InterPro" id="IPR012310">
    <property type="entry name" value="DNA_ligase_ATP-dep_cent"/>
</dbReference>
<dbReference type="Pfam" id="PF04679">
    <property type="entry name" value="DNA_ligase_A_C"/>
    <property type="match status" value="1"/>
</dbReference>
<comment type="cofactor">
    <cofactor evidence="14">
        <name>Mg(2+)</name>
        <dbReference type="ChEBI" id="CHEBI:18420"/>
    </cofactor>
</comment>
<dbReference type="GO" id="GO:0046872">
    <property type="term" value="F:metal ion binding"/>
    <property type="evidence" value="ECO:0007669"/>
    <property type="project" value="UniProtKB-KW"/>
</dbReference>
<dbReference type="GO" id="GO:0006273">
    <property type="term" value="P:lagging strand elongation"/>
    <property type="evidence" value="ECO:0007669"/>
    <property type="project" value="TreeGrafter"/>
</dbReference>
<feature type="binding site" evidence="14">
    <location>
        <position position="308"/>
    </location>
    <ligand>
        <name>ATP</name>
        <dbReference type="ChEBI" id="CHEBI:30616"/>
    </ligand>
</feature>
<comment type="catalytic activity">
    <reaction evidence="14">
        <text>ATP + (deoxyribonucleotide)n-3'-hydroxyl + 5'-phospho-(deoxyribonucleotide)m = (deoxyribonucleotide)n+m + AMP + diphosphate.</text>
        <dbReference type="EC" id="6.5.1.1"/>
    </reaction>
</comment>
<sequence length="591" mass="66721">MKFKTLCRTYSKVEKISGKIEMVEILAETLCNANADEIGKIVLLTLGKIYPNYVGIELMLAESMTIKALSITTGKSTSNIKQILEQKGDLGTITYKLLAKKTQTTLSSFTGETNYEPEILEVWSFFDKLAKLTGEGSSNKKINLLAGMLSRVSAIEAKYIVRIVSSKLRLGIATQLLLEALALAKTGNRDNKDILENAYNRCSDIEYVAETLYKGGIDKVKEIDIRVFFPVKVMLAQRLSSSEEILEKFGGKCAVEYKYDGIRAQIHVKDNVVKIFSRNNENITHQFPDVQKEIIKAAKKQNFIVEGEIVAYDEKNKRILPFQSISKRKRKHDIEEMAQEIPVRVFLFDVLFANDSSTLNKLYLERREILKELINETKTIHFSHQAIVSSVDELETFFNSALEDNCEGVMVKSINHDSIYQAGARGWIWVKYKADYVDKLSDSFDLVIVGADYGKGKRTGKYGTFLLACFDQEEGNFKTFTRVATGFSDKDLDFFYQELGKIALSKKPKDVVSEIECAVWFEPKVVIEVTGAEITISQLHTCARGWLKGLNDGLALRFPRFTGRIVEDKNPEDATTVNEIVTIFLNQKGES</sequence>
<keyword evidence="5 14" id="KW-0235">DNA replication</keyword>
<dbReference type="InterPro" id="IPR000977">
    <property type="entry name" value="DNA_ligase_ATP-dep"/>
</dbReference>
<dbReference type="InterPro" id="IPR036599">
    <property type="entry name" value="DNA_ligase_N_sf"/>
</dbReference>
<feature type="binding site" evidence="14">
    <location>
        <position position="278"/>
    </location>
    <ligand>
        <name>ATP</name>
        <dbReference type="ChEBI" id="CHEBI:30616"/>
    </ligand>
</feature>
<evidence type="ECO:0000256" key="9">
    <source>
        <dbReference type="ARBA" id="ARBA00022840"/>
    </source>
</evidence>
<evidence type="ECO:0000256" key="14">
    <source>
        <dbReference type="HAMAP-Rule" id="MF_00407"/>
    </source>
</evidence>
<keyword evidence="6 14" id="KW-0479">Metal-binding</keyword>
<evidence type="ECO:0000256" key="2">
    <source>
        <dbReference type="ARBA" id="ARBA00013308"/>
    </source>
</evidence>
<dbReference type="GO" id="GO:0051301">
    <property type="term" value="P:cell division"/>
    <property type="evidence" value="ECO:0007669"/>
    <property type="project" value="UniProtKB-KW"/>
</dbReference>
<dbReference type="Pfam" id="PF01068">
    <property type="entry name" value="DNA_ligase_A_M"/>
    <property type="match status" value="1"/>
</dbReference>
<keyword evidence="9 14" id="KW-0067">ATP-binding</keyword>
<dbReference type="InterPro" id="IPR016059">
    <property type="entry name" value="DNA_ligase_ATP-dep_CS"/>
</dbReference>
<keyword evidence="8 14" id="KW-0227">DNA damage</keyword>
<comment type="function">
    <text evidence="14">DNA ligase that seals nicks in double-stranded DNA during DNA replication, DNA recombination and DNA repair.</text>
</comment>
<dbReference type="Pfam" id="PF04675">
    <property type="entry name" value="DNA_ligase_A_N"/>
    <property type="match status" value="1"/>
</dbReference>
<evidence type="ECO:0000256" key="3">
    <source>
        <dbReference type="ARBA" id="ARBA00022598"/>
    </source>
</evidence>
<protein>
    <recommendedName>
        <fullName evidence="2 14">DNA ligase</fullName>
        <ecNumber evidence="14">6.5.1.1</ecNumber>
    </recommendedName>
    <alternativeName>
        <fullName evidence="14">Polydeoxyribonucleotide synthase [ATP]</fullName>
    </alternativeName>
</protein>
<dbReference type="SUPFAM" id="SSF50249">
    <property type="entry name" value="Nucleic acid-binding proteins"/>
    <property type="match status" value="1"/>
</dbReference>
<dbReference type="InterPro" id="IPR012308">
    <property type="entry name" value="DNA_ligase_ATP-dep_N"/>
</dbReference>
<dbReference type="InterPro" id="IPR050191">
    <property type="entry name" value="ATP-dep_DNA_ligase"/>
</dbReference>
<evidence type="ECO:0000256" key="5">
    <source>
        <dbReference type="ARBA" id="ARBA00022705"/>
    </source>
</evidence>
<feature type="binding site" evidence="14">
    <location>
        <position position="263"/>
    </location>
    <ligand>
        <name>ATP</name>
        <dbReference type="ChEBI" id="CHEBI:30616"/>
    </ligand>
</feature>
<evidence type="ECO:0000256" key="15">
    <source>
        <dbReference type="RuleBase" id="RU004196"/>
    </source>
</evidence>
<reference evidence="17" key="1">
    <citation type="journal article" date="2022" name="Nat. Microbiol.">
        <title>Unique mobile elements and scalable gene flow at the prokaryote-eukaryote boundary revealed by circularized Asgard archaea genomes.</title>
        <authorList>
            <person name="Wu F."/>
            <person name="Speth D.R."/>
            <person name="Philosof A."/>
            <person name="Cremiere A."/>
            <person name="Narayanan A."/>
            <person name="Barco R.A."/>
            <person name="Connon S.A."/>
            <person name="Amend J.P."/>
            <person name="Antoshechkin I.A."/>
            <person name="Orphan V.J."/>
        </authorList>
    </citation>
    <scope>NUCLEOTIDE SEQUENCE</scope>
    <source>
        <strain evidence="17">PM71</strain>
    </source>
</reference>
<proteinExistence type="inferred from homology"/>
<dbReference type="InterPro" id="IPR012340">
    <property type="entry name" value="NA-bd_OB-fold"/>
</dbReference>
<dbReference type="GO" id="GO:0006281">
    <property type="term" value="P:DNA repair"/>
    <property type="evidence" value="ECO:0007669"/>
    <property type="project" value="UniProtKB-UniRule"/>
</dbReference>
<feature type="binding site" evidence="14">
    <location>
        <position position="425"/>
    </location>
    <ligand>
        <name>ATP</name>
        <dbReference type="ChEBI" id="CHEBI:30616"/>
    </ligand>
</feature>
<comment type="similarity">
    <text evidence="1 14 15">Belongs to the ATP-dependent DNA ligase family.</text>
</comment>
<evidence type="ECO:0000256" key="4">
    <source>
        <dbReference type="ARBA" id="ARBA00022618"/>
    </source>
</evidence>
<keyword evidence="4 14" id="KW-0132">Cell division</keyword>
<dbReference type="CDD" id="cd07969">
    <property type="entry name" value="OBF_DNA_ligase_I"/>
    <property type="match status" value="1"/>
</dbReference>
<dbReference type="GO" id="GO:0071897">
    <property type="term" value="P:DNA biosynthetic process"/>
    <property type="evidence" value="ECO:0007669"/>
    <property type="project" value="InterPro"/>
</dbReference>
<keyword evidence="12 14" id="KW-0234">DNA repair</keyword>
<feature type="binding site" evidence="14">
    <location>
        <position position="431"/>
    </location>
    <ligand>
        <name>ATP</name>
        <dbReference type="ChEBI" id="CHEBI:30616"/>
    </ligand>
</feature>
<dbReference type="GO" id="GO:0005524">
    <property type="term" value="F:ATP binding"/>
    <property type="evidence" value="ECO:0007669"/>
    <property type="project" value="UniProtKB-UniRule"/>
</dbReference>
<dbReference type="PROSITE" id="PS00697">
    <property type="entry name" value="DNA_LIGASE_A1"/>
    <property type="match status" value="1"/>
</dbReference>
<evidence type="ECO:0000256" key="11">
    <source>
        <dbReference type="ARBA" id="ARBA00023172"/>
    </source>
</evidence>
<dbReference type="AlphaFoldDB" id="A0A9Y1BN66"/>
<evidence type="ECO:0000259" key="16">
    <source>
        <dbReference type="PROSITE" id="PS50160"/>
    </source>
</evidence>
<dbReference type="Gene3D" id="1.10.3260.10">
    <property type="entry name" value="DNA ligase, ATP-dependent, N-terminal domain"/>
    <property type="match status" value="1"/>
</dbReference>
<dbReference type="EC" id="6.5.1.1" evidence="14"/>
<keyword evidence="11 14" id="KW-0233">DNA recombination</keyword>
<name>A0A9Y1BN66_9ARCH</name>
<dbReference type="CDD" id="cd07901">
    <property type="entry name" value="Adenylation_DNA_ligase_Arch_LigB"/>
    <property type="match status" value="1"/>
</dbReference>
<keyword evidence="3 14" id="KW-0436">Ligase</keyword>
<dbReference type="PROSITE" id="PS50160">
    <property type="entry name" value="DNA_LIGASE_A3"/>
    <property type="match status" value="1"/>
</dbReference>
<dbReference type="Proteomes" id="UP001201020">
    <property type="component" value="Chromosome"/>
</dbReference>
<evidence type="ECO:0000313" key="17">
    <source>
        <dbReference type="EMBL" id="UJG41852.1"/>
    </source>
</evidence>
<dbReference type="GO" id="GO:0006310">
    <property type="term" value="P:DNA recombination"/>
    <property type="evidence" value="ECO:0007669"/>
    <property type="project" value="UniProtKB-UniRule"/>
</dbReference>
<feature type="domain" description="ATP-dependent DNA ligase family profile" evidence="16">
    <location>
        <begin position="336"/>
        <end position="471"/>
    </location>
</feature>
<dbReference type="NCBIfam" id="TIGR00574">
    <property type="entry name" value="dnl1"/>
    <property type="match status" value="1"/>
</dbReference>
<dbReference type="SUPFAM" id="SSF117018">
    <property type="entry name" value="ATP-dependent DNA ligase DNA-binding domain"/>
    <property type="match status" value="1"/>
</dbReference>
<dbReference type="FunFam" id="3.30.470.30:FF:000012">
    <property type="entry name" value="Probable DNA ligase"/>
    <property type="match status" value="1"/>
</dbReference>
<evidence type="ECO:0000256" key="12">
    <source>
        <dbReference type="ARBA" id="ARBA00023204"/>
    </source>
</evidence>
<feature type="binding site" evidence="14">
    <location>
        <position position="256"/>
    </location>
    <ligand>
        <name>ATP</name>
        <dbReference type="ChEBI" id="CHEBI:30616"/>
    </ligand>
</feature>
<dbReference type="PANTHER" id="PTHR45674">
    <property type="entry name" value="DNA LIGASE 1/3 FAMILY MEMBER"/>
    <property type="match status" value="1"/>
</dbReference>
<evidence type="ECO:0000256" key="13">
    <source>
        <dbReference type="ARBA" id="ARBA00023306"/>
    </source>
</evidence>
<dbReference type="GO" id="GO:0003677">
    <property type="term" value="F:DNA binding"/>
    <property type="evidence" value="ECO:0007669"/>
    <property type="project" value="InterPro"/>
</dbReference>
<keyword evidence="10 14" id="KW-0460">Magnesium</keyword>
<dbReference type="EMBL" id="CP084166">
    <property type="protein sequence ID" value="UJG41852.1"/>
    <property type="molecule type" value="Genomic_DNA"/>
</dbReference>
<keyword evidence="7 14" id="KW-0547">Nucleotide-binding</keyword>
<keyword evidence="13 14" id="KW-0131">Cell cycle</keyword>
<dbReference type="GO" id="GO:0003910">
    <property type="term" value="F:DNA ligase (ATP) activity"/>
    <property type="evidence" value="ECO:0007669"/>
    <property type="project" value="UniProtKB-UniRule"/>
</dbReference>
<gene>
    <name evidence="14" type="primary">lig</name>
    <name evidence="17" type="ORF">K9W45_05155</name>
</gene>
<evidence type="ECO:0000256" key="1">
    <source>
        <dbReference type="ARBA" id="ARBA00007572"/>
    </source>
</evidence>
<dbReference type="InterPro" id="IPR012309">
    <property type="entry name" value="DNA_ligase_ATP-dep_C"/>
</dbReference>
<dbReference type="Gene3D" id="3.30.470.30">
    <property type="entry name" value="DNA ligase/mRNA capping enzyme"/>
    <property type="match status" value="1"/>
</dbReference>
<dbReference type="SUPFAM" id="SSF56091">
    <property type="entry name" value="DNA ligase/mRNA capping enzyme, catalytic domain"/>
    <property type="match status" value="1"/>
</dbReference>
<dbReference type="PROSITE" id="PS00333">
    <property type="entry name" value="DNA_LIGASE_A2"/>
    <property type="match status" value="1"/>
</dbReference>
<evidence type="ECO:0000256" key="7">
    <source>
        <dbReference type="ARBA" id="ARBA00022741"/>
    </source>
</evidence>
<accession>A0A9Y1BN66</accession>
<dbReference type="InterPro" id="IPR022865">
    <property type="entry name" value="DNA_ligae_ATP-dep_bac/arc"/>
</dbReference>
<dbReference type="Gene3D" id="2.40.50.140">
    <property type="entry name" value="Nucleic acid-binding proteins"/>
    <property type="match status" value="1"/>
</dbReference>
<evidence type="ECO:0000256" key="10">
    <source>
        <dbReference type="ARBA" id="ARBA00022842"/>
    </source>
</evidence>
<dbReference type="HAMAP" id="MF_00407">
    <property type="entry name" value="DNA_ligase"/>
    <property type="match status" value="1"/>
</dbReference>
<feature type="active site" description="N6-AMP-lysine intermediate" evidence="14">
    <location>
        <position position="258"/>
    </location>
</feature>
<evidence type="ECO:0000256" key="6">
    <source>
        <dbReference type="ARBA" id="ARBA00022723"/>
    </source>
</evidence>
<feature type="binding site" evidence="14">
    <location>
        <position position="348"/>
    </location>
    <ligand>
        <name>ATP</name>
        <dbReference type="ChEBI" id="CHEBI:30616"/>
    </ligand>
</feature>
<evidence type="ECO:0000256" key="8">
    <source>
        <dbReference type="ARBA" id="ARBA00022763"/>
    </source>
</evidence>